<dbReference type="AlphaFoldDB" id="A0A6H9Q955"/>
<dbReference type="InterPro" id="IPR024072">
    <property type="entry name" value="DHFR-like_dom_sf"/>
</dbReference>
<evidence type="ECO:0000313" key="2">
    <source>
        <dbReference type="Proteomes" id="UP000427825"/>
    </source>
</evidence>
<reference evidence="1 2" key="1">
    <citation type="journal article" date="2019" name="Nat. Med.">
        <title>A library of human gut bacterial isolates paired with longitudinal multiomics data enables mechanistic microbiome research.</title>
        <authorList>
            <person name="Poyet M."/>
            <person name="Groussin M."/>
            <person name="Gibbons S.M."/>
            <person name="Avila-Pacheco J."/>
            <person name="Jiang X."/>
            <person name="Kearney S.M."/>
            <person name="Perrotta A.R."/>
            <person name="Berdy B."/>
            <person name="Zhao S."/>
            <person name="Lieberman T.D."/>
            <person name="Swanson P.K."/>
            <person name="Smith M."/>
            <person name="Roesemann S."/>
            <person name="Alexander J.E."/>
            <person name="Rich S.A."/>
            <person name="Livny J."/>
            <person name="Vlamakis H."/>
            <person name="Clish C."/>
            <person name="Bullock K."/>
            <person name="Deik A."/>
            <person name="Scott J."/>
            <person name="Pierce K.A."/>
            <person name="Xavier R.J."/>
            <person name="Alm E.J."/>
        </authorList>
    </citation>
    <scope>NUCLEOTIDE SEQUENCE [LARGE SCALE GENOMIC DNA]</scope>
    <source>
        <strain evidence="1 2">BIOML-A25</strain>
    </source>
</reference>
<dbReference type="SUPFAM" id="SSF53597">
    <property type="entry name" value="Dihydrofolate reductase-like"/>
    <property type="match status" value="1"/>
</dbReference>
<sequence length="138" mass="16075">MSKISIITAMTLDGFLPREDEELLKWIRSDKEGFAYWHERNTFTLPVGYSMLELICEKDDKDKFFTYTAEVSDRKGLELLHGLSIYHLIDGIVVYILPVTYGEGLSVSRQLPILYWQLHRSTAFNNGICRLVYHKVLQ</sequence>
<accession>A0A6H9Q955</accession>
<dbReference type="Proteomes" id="UP000427825">
    <property type="component" value="Unassembled WGS sequence"/>
</dbReference>
<evidence type="ECO:0000313" key="1">
    <source>
        <dbReference type="EMBL" id="KAA5470617.1"/>
    </source>
</evidence>
<dbReference type="EMBL" id="VVYJ01000021">
    <property type="protein sequence ID" value="KAA5470617.1"/>
    <property type="molecule type" value="Genomic_DNA"/>
</dbReference>
<proteinExistence type="predicted"/>
<organism evidence="1 2">
    <name type="scientific">Bacteroides caccae</name>
    <dbReference type="NCBI Taxonomy" id="47678"/>
    <lineage>
        <taxon>Bacteria</taxon>
        <taxon>Pseudomonadati</taxon>
        <taxon>Bacteroidota</taxon>
        <taxon>Bacteroidia</taxon>
        <taxon>Bacteroidales</taxon>
        <taxon>Bacteroidaceae</taxon>
        <taxon>Bacteroides</taxon>
    </lineage>
</organism>
<protein>
    <recommendedName>
        <fullName evidence="3">Bifunctional deaminase-reductase domain-containing protein</fullName>
    </recommendedName>
</protein>
<comment type="caution">
    <text evidence="1">The sequence shown here is derived from an EMBL/GenBank/DDBJ whole genome shotgun (WGS) entry which is preliminary data.</text>
</comment>
<gene>
    <name evidence="1" type="ORF">F2Y39_21900</name>
</gene>
<name>A0A6H9Q955_9BACE</name>
<dbReference type="RefSeq" id="WP_130057525.1">
    <property type="nucleotide sequence ID" value="NZ_VVYJ01000021.1"/>
</dbReference>
<evidence type="ECO:0008006" key="3">
    <source>
        <dbReference type="Google" id="ProtNLM"/>
    </source>
</evidence>